<dbReference type="PANTHER" id="PTHR33136:SF4">
    <property type="entry name" value="PROTEIN RALF-LIKE 32"/>
    <property type="match status" value="1"/>
</dbReference>
<dbReference type="Proteomes" id="UP001415857">
    <property type="component" value="Unassembled WGS sequence"/>
</dbReference>
<name>A0AAP0S5S0_LIQFO</name>
<proteinExistence type="inferred from homology"/>
<accession>A0AAP0S5S0</accession>
<evidence type="ECO:0000313" key="8">
    <source>
        <dbReference type="EMBL" id="KAK9287600.1"/>
    </source>
</evidence>
<keyword evidence="5 7" id="KW-0732">Signal</keyword>
<keyword evidence="3" id="KW-0964">Secreted</keyword>
<evidence type="ECO:0000256" key="4">
    <source>
        <dbReference type="ARBA" id="ARBA00022702"/>
    </source>
</evidence>
<keyword evidence="4" id="KW-0372">Hormone</keyword>
<protein>
    <submittedName>
        <fullName evidence="8">Uncharacterized protein</fullName>
    </submittedName>
</protein>
<evidence type="ECO:0000256" key="5">
    <source>
        <dbReference type="ARBA" id="ARBA00022729"/>
    </source>
</evidence>
<dbReference type="GO" id="GO:0005576">
    <property type="term" value="C:extracellular region"/>
    <property type="evidence" value="ECO:0007669"/>
    <property type="project" value="UniProtKB-SubCell"/>
</dbReference>
<dbReference type="GO" id="GO:0019722">
    <property type="term" value="P:calcium-mediated signaling"/>
    <property type="evidence" value="ECO:0007669"/>
    <property type="project" value="TreeGrafter"/>
</dbReference>
<keyword evidence="6" id="KW-1015">Disulfide bond</keyword>
<dbReference type="PANTHER" id="PTHR33136">
    <property type="entry name" value="RAPID ALKALINIZATION FACTOR-LIKE"/>
    <property type="match status" value="1"/>
</dbReference>
<evidence type="ECO:0000256" key="7">
    <source>
        <dbReference type="SAM" id="SignalP"/>
    </source>
</evidence>
<comment type="caution">
    <text evidence="8">The sequence shown here is derived from an EMBL/GenBank/DDBJ whole genome shotgun (WGS) entry which is preliminary data.</text>
</comment>
<dbReference type="GO" id="GO:0005179">
    <property type="term" value="F:hormone activity"/>
    <property type="evidence" value="ECO:0007669"/>
    <property type="project" value="UniProtKB-KW"/>
</dbReference>
<evidence type="ECO:0000256" key="3">
    <source>
        <dbReference type="ARBA" id="ARBA00022525"/>
    </source>
</evidence>
<reference evidence="8 9" key="1">
    <citation type="journal article" date="2024" name="Plant J.">
        <title>Genome sequences and population genomics reveal climatic adaptation and genomic divergence between two closely related sweetgum species.</title>
        <authorList>
            <person name="Xu W.Q."/>
            <person name="Ren C.Q."/>
            <person name="Zhang X.Y."/>
            <person name="Comes H.P."/>
            <person name="Liu X.H."/>
            <person name="Li Y.G."/>
            <person name="Kettle C.J."/>
            <person name="Jalonen R."/>
            <person name="Gaisberger H."/>
            <person name="Ma Y.Z."/>
            <person name="Qiu Y.X."/>
        </authorList>
    </citation>
    <scope>NUCLEOTIDE SEQUENCE [LARGE SCALE GENOMIC DNA]</scope>
    <source>
        <strain evidence="8">Hangzhou</strain>
    </source>
</reference>
<dbReference type="EMBL" id="JBBPBK010000003">
    <property type="protein sequence ID" value="KAK9287600.1"/>
    <property type="molecule type" value="Genomic_DNA"/>
</dbReference>
<dbReference type="Pfam" id="PF05498">
    <property type="entry name" value="RALF"/>
    <property type="match status" value="1"/>
</dbReference>
<evidence type="ECO:0000313" key="9">
    <source>
        <dbReference type="Proteomes" id="UP001415857"/>
    </source>
</evidence>
<evidence type="ECO:0000256" key="6">
    <source>
        <dbReference type="ARBA" id="ARBA00023157"/>
    </source>
</evidence>
<evidence type="ECO:0000256" key="1">
    <source>
        <dbReference type="ARBA" id="ARBA00004613"/>
    </source>
</evidence>
<sequence length="136" mass="14533">MTYTSESFALLQKKMETGSVCKRISSYVLLILLLLEALSSNSSVTAAGVVAQNNYESGQCNGSISECGESAEEVSMESEISRRLLEATIYITAAALKRNLPACGGGAGGKPYSNSCLPPPTNIESRGCSKYYRCRK</sequence>
<dbReference type="GO" id="GO:0009506">
    <property type="term" value="C:plasmodesma"/>
    <property type="evidence" value="ECO:0007669"/>
    <property type="project" value="TreeGrafter"/>
</dbReference>
<dbReference type="InterPro" id="IPR008801">
    <property type="entry name" value="RALF"/>
</dbReference>
<organism evidence="8 9">
    <name type="scientific">Liquidambar formosana</name>
    <name type="common">Formosan gum</name>
    <dbReference type="NCBI Taxonomy" id="63359"/>
    <lineage>
        <taxon>Eukaryota</taxon>
        <taxon>Viridiplantae</taxon>
        <taxon>Streptophyta</taxon>
        <taxon>Embryophyta</taxon>
        <taxon>Tracheophyta</taxon>
        <taxon>Spermatophyta</taxon>
        <taxon>Magnoliopsida</taxon>
        <taxon>eudicotyledons</taxon>
        <taxon>Gunneridae</taxon>
        <taxon>Pentapetalae</taxon>
        <taxon>Saxifragales</taxon>
        <taxon>Altingiaceae</taxon>
        <taxon>Liquidambar</taxon>
    </lineage>
</organism>
<keyword evidence="9" id="KW-1185">Reference proteome</keyword>
<gene>
    <name evidence="8" type="ORF">L1049_016035</name>
</gene>
<feature type="chain" id="PRO_5042859217" evidence="7">
    <location>
        <begin position="47"/>
        <end position="136"/>
    </location>
</feature>
<comment type="similarity">
    <text evidence="2">Belongs to the plant rapid alkalinization factor (RALF) family.</text>
</comment>
<evidence type="ECO:0000256" key="2">
    <source>
        <dbReference type="ARBA" id="ARBA00009178"/>
    </source>
</evidence>
<feature type="signal peptide" evidence="7">
    <location>
        <begin position="1"/>
        <end position="46"/>
    </location>
</feature>
<dbReference type="AlphaFoldDB" id="A0AAP0S5S0"/>
<comment type="subcellular location">
    <subcellularLocation>
        <location evidence="1">Secreted</location>
    </subcellularLocation>
</comment>